<organism evidence="5 6">
    <name type="scientific">Prorocentrum cordatum</name>
    <dbReference type="NCBI Taxonomy" id="2364126"/>
    <lineage>
        <taxon>Eukaryota</taxon>
        <taxon>Sar</taxon>
        <taxon>Alveolata</taxon>
        <taxon>Dinophyceae</taxon>
        <taxon>Prorocentrales</taxon>
        <taxon>Prorocentraceae</taxon>
        <taxon>Prorocentrum</taxon>
    </lineage>
</organism>
<dbReference type="Gene3D" id="2.130.10.10">
    <property type="entry name" value="YVTN repeat-like/Quinoprotein amine dehydrogenase"/>
    <property type="match status" value="3"/>
</dbReference>
<dbReference type="PROSITE" id="PS50294">
    <property type="entry name" value="WD_REPEATS_REGION"/>
    <property type="match status" value="5"/>
</dbReference>
<feature type="compositionally biased region" description="Low complexity" evidence="4">
    <location>
        <begin position="25"/>
        <end position="41"/>
    </location>
</feature>
<reference evidence="5" key="1">
    <citation type="submission" date="2023-10" db="EMBL/GenBank/DDBJ databases">
        <authorList>
            <person name="Chen Y."/>
            <person name="Shah S."/>
            <person name="Dougan E. K."/>
            <person name="Thang M."/>
            <person name="Chan C."/>
        </authorList>
    </citation>
    <scope>NUCLEOTIDE SEQUENCE [LARGE SCALE GENOMIC DNA]</scope>
</reference>
<protein>
    <submittedName>
        <fullName evidence="5">Uncharacterized protein</fullName>
    </submittedName>
</protein>
<dbReference type="InterPro" id="IPR015943">
    <property type="entry name" value="WD40/YVTN_repeat-like_dom_sf"/>
</dbReference>
<name>A0ABN9PLH9_9DINO</name>
<evidence type="ECO:0000313" key="6">
    <source>
        <dbReference type="Proteomes" id="UP001189429"/>
    </source>
</evidence>
<dbReference type="InterPro" id="IPR001680">
    <property type="entry name" value="WD40_rpt"/>
</dbReference>
<dbReference type="InterPro" id="IPR050349">
    <property type="entry name" value="WD_LIS1/nudF_dynein_reg"/>
</dbReference>
<dbReference type="EMBL" id="CAUYUJ010000536">
    <property type="protein sequence ID" value="CAK0791187.1"/>
    <property type="molecule type" value="Genomic_DNA"/>
</dbReference>
<dbReference type="Proteomes" id="UP001189429">
    <property type="component" value="Unassembled WGS sequence"/>
</dbReference>
<feature type="repeat" description="WD" evidence="3">
    <location>
        <begin position="1256"/>
        <end position="1297"/>
    </location>
</feature>
<evidence type="ECO:0000256" key="1">
    <source>
        <dbReference type="ARBA" id="ARBA00022574"/>
    </source>
</evidence>
<sequence>MPAQPSSPADTLGAPTLIVGDRASHPGANPGAPQAPAHNAQPPSPSTAFTGRWIVASGDSNQPANDRIVSAFKQMCNARQYLQQTWDTTPKMFEFANALLRQFPPDMSASYSAQPELQKVDPKELGKKEVPTMVVHPAMLRFNTDASIKAWGHCACQGRMHICIEILEQVLPDGFATANDPMWVTELPDDGANIMVSMDDGHASTRAFRIGYVKGMARTCALLALASMFIQDELSIKEAPPGRRAMGLGGEALPNFFETARTIHAVGILASDRKQLMKLTFKQSVSDHSMQLSFDKLHSDWINRPEQLRRKYGRKEMEDSAEMSCLVEYIYRKTLHTTPLSAADLNGSSCQAYIEGSDRHLSLELSSILVDKPADVAAESVSCIKAMLVKHRGTHQTPQANTLQLMQSLEADNYGILVSSVEHDIKAIQLYKDKTPTWESSVYWEKLEAGQKQWSDLVAGVMLYLKRYAKIVVTDAQVAVCKAFMEYRRNVCSKPRHRVSIENVAVMGRVNWLAPSGVKANQMKCQQSLISSMASDCPQSIILATQPIHSNQQAKLWTCQETCLNSLTNSGLDIDMEFSVLIKDRMDKRDDRPGTMNGRACRALGSPNPSHSGFWKSCKLLDERRTEPTPQIPVSDVVSIDDIDAAPPPTDTGGSSNRGMVRGWCKYEQLGPETCLSILDATFDGLKDASGVGMALFADVHVCTADMLVAWVRKSCQIAIPSYYFGTVYDQAQAEWAYNYVANAIATLTKDGTSSMPGVKAATVGTEQEKQKPMMPQLKCLVWDDTAKVVKVPEGPGGHMHLACEIPLEGPLSSASAPTTSEHNKRSCSSSPCDSESNAKKRRTDAMDEPEIVPTAELKQTVILSVKITNARGACEFRVLLGDMAVITNTGQSELVLRKGMVVAGFGKIGWKRLQPDETVSAKEILVEFSGSSDVVLIGTTLQTLKKAIETRRLQNPGVSVMYRTIEPTTGDPGSFKLVPKDKVVCTLATTATVEEEDGPVEEGQEPGKKLKATQSNAANTLPANIWKANNVATLMWNMRWVQSGLMPQRPQTLRPGGAVPECPGRLALEKTLRGLVPGRLRSPPCACRCRRLPLPLPAAAMRRVRAPRPPGCCARRAPAAPWAAAVPGRCARRAAAAAASAGPRVRVSVVTCGGGELAALDAEASWRLGDVLAALPARGGEPDGRPSGETGGAGTRRVFFGDVELCGSATLAEVGAVSGSRLTLVVTAALRVVTACGDWSARIHSAGSGQCLRKLDGHRGRVRCAVFSPGGREVLTASDDGTAKIWAAGSGECLQTMEGHDGEVVSAVFSADGREVLTASRDGTAKMWSVGSGECLRTLHGHRGRGLTAAAFSPGGQEVLTASVDLTAKIWSVESGECRRTLRGHQGDPTSAAFSPDGREALTGSRDATAKIWSAETGECLRTLEGHADRVSAAVFSPGGEEVLTASHDGTARVWSARSGECLRTLGGHLDRVLSAAYSPDGREALTASDDGTSRVWSVSSRECLLALEGPSSGLCSAAFSPA</sequence>
<dbReference type="PROSITE" id="PS50082">
    <property type="entry name" value="WD_REPEATS_2"/>
    <property type="match status" value="6"/>
</dbReference>
<dbReference type="SMART" id="SM00320">
    <property type="entry name" value="WD40"/>
    <property type="match status" value="6"/>
</dbReference>
<dbReference type="CDD" id="cd00200">
    <property type="entry name" value="WD40"/>
    <property type="match status" value="1"/>
</dbReference>
<feature type="region of interest" description="Disordered" evidence="4">
    <location>
        <begin position="1"/>
        <end position="51"/>
    </location>
</feature>
<proteinExistence type="predicted"/>
<feature type="compositionally biased region" description="Low complexity" evidence="4">
    <location>
        <begin position="827"/>
        <end position="836"/>
    </location>
</feature>
<evidence type="ECO:0000313" key="5">
    <source>
        <dbReference type="EMBL" id="CAK0791187.1"/>
    </source>
</evidence>
<dbReference type="InterPro" id="IPR011047">
    <property type="entry name" value="Quinoprotein_ADH-like_sf"/>
</dbReference>
<accession>A0ABN9PLH9</accession>
<feature type="repeat" description="WD" evidence="3">
    <location>
        <begin position="1298"/>
        <end position="1339"/>
    </location>
</feature>
<feature type="region of interest" description="Disordered" evidence="4">
    <location>
        <begin position="813"/>
        <end position="849"/>
    </location>
</feature>
<evidence type="ECO:0000256" key="4">
    <source>
        <dbReference type="SAM" id="MobiDB-lite"/>
    </source>
</evidence>
<dbReference type="PANTHER" id="PTHR44129">
    <property type="entry name" value="WD REPEAT-CONTAINING PROTEIN POP1"/>
    <property type="match status" value="1"/>
</dbReference>
<feature type="repeat" description="WD" evidence="3">
    <location>
        <begin position="1348"/>
        <end position="1382"/>
    </location>
</feature>
<dbReference type="Pfam" id="PF00400">
    <property type="entry name" value="WD40"/>
    <property type="match status" value="6"/>
</dbReference>
<keyword evidence="6" id="KW-1185">Reference proteome</keyword>
<keyword evidence="1 3" id="KW-0853">WD repeat</keyword>
<feature type="repeat" description="WD" evidence="3">
    <location>
        <begin position="1467"/>
        <end position="1508"/>
    </location>
</feature>
<evidence type="ECO:0000256" key="2">
    <source>
        <dbReference type="ARBA" id="ARBA00022737"/>
    </source>
</evidence>
<feature type="repeat" description="WD" evidence="3">
    <location>
        <begin position="1383"/>
        <end position="1424"/>
    </location>
</feature>
<dbReference type="SUPFAM" id="SSF50998">
    <property type="entry name" value="Quinoprotein alcohol dehydrogenase-like"/>
    <property type="match status" value="1"/>
</dbReference>
<evidence type="ECO:0000256" key="3">
    <source>
        <dbReference type="PROSITE-ProRule" id="PRU00221"/>
    </source>
</evidence>
<keyword evidence="2" id="KW-0677">Repeat</keyword>
<gene>
    <name evidence="5" type="ORF">PCOR1329_LOCUS2153</name>
</gene>
<feature type="repeat" description="WD" evidence="3">
    <location>
        <begin position="1425"/>
        <end position="1466"/>
    </location>
</feature>
<comment type="caution">
    <text evidence="5">The sequence shown here is derived from an EMBL/GenBank/DDBJ whole genome shotgun (WGS) entry which is preliminary data.</text>
</comment>